<reference evidence="1 2" key="1">
    <citation type="submission" date="2015-07" db="EMBL/GenBank/DDBJ databases">
        <title>A draft genome sequence of Mycobacterium wolinskyi.</title>
        <authorList>
            <person name="de Man T.J."/>
            <person name="Perry K.A."/>
            <person name="Coulliette A.D."/>
            <person name="Jensen B."/>
            <person name="Toney N.C."/>
            <person name="Limbago B.M."/>
            <person name="Noble-Wang J."/>
        </authorList>
    </citation>
    <scope>NUCLEOTIDE SEQUENCE [LARGE SCALE GENOMIC DNA]</scope>
    <source>
        <strain evidence="1 2">CDC_01</strain>
    </source>
</reference>
<dbReference type="InterPro" id="IPR007040">
    <property type="entry name" value="Ribosome_modulation_factor"/>
</dbReference>
<proteinExistence type="predicted"/>
<accession>A0A132PBM4</accession>
<evidence type="ECO:0000313" key="1">
    <source>
        <dbReference type="EMBL" id="KWX19718.1"/>
    </source>
</evidence>
<evidence type="ECO:0000313" key="2">
    <source>
        <dbReference type="Proteomes" id="UP000070612"/>
    </source>
</evidence>
<keyword evidence="2" id="KW-1185">Reference proteome</keyword>
<dbReference type="EMBL" id="LGTW01000037">
    <property type="protein sequence ID" value="KWX19718.1"/>
    <property type="molecule type" value="Genomic_DNA"/>
</dbReference>
<organism evidence="1 2">
    <name type="scientific">Mycolicibacterium wolinskyi</name>
    <dbReference type="NCBI Taxonomy" id="59750"/>
    <lineage>
        <taxon>Bacteria</taxon>
        <taxon>Bacillati</taxon>
        <taxon>Actinomycetota</taxon>
        <taxon>Actinomycetes</taxon>
        <taxon>Mycobacteriales</taxon>
        <taxon>Mycobacteriaceae</taxon>
        <taxon>Mycolicibacterium</taxon>
    </lineage>
</organism>
<comment type="caution">
    <text evidence="1">The sequence shown here is derived from an EMBL/GenBank/DDBJ whole genome shotgun (WGS) entry which is preliminary data.</text>
</comment>
<dbReference type="AlphaFoldDB" id="A0A132PBM4"/>
<dbReference type="Pfam" id="PF04957">
    <property type="entry name" value="RMF"/>
    <property type="match status" value="1"/>
</dbReference>
<gene>
    <name evidence="1" type="ORF">AFM11_34310</name>
</gene>
<sequence length="69" mass="7677">MTMRQEATRALYEGSLAQPGDRNPYAGRSLVLAKLWMRGYQRMLSVRINSGPAMQRYVAARAAAQQSSS</sequence>
<protein>
    <submittedName>
        <fullName evidence="1">Uncharacterized protein</fullName>
    </submittedName>
</protein>
<dbReference type="PATRIC" id="fig|59750.3.peg.5204"/>
<name>A0A132PBM4_9MYCO</name>
<dbReference type="Proteomes" id="UP000070612">
    <property type="component" value="Unassembled WGS sequence"/>
</dbReference>